<sequence length="361" mass="40263">MLSIPKFPENMSEKRRSPCMKVSLVCIFMLFFQLAQSQYDFSELDKKMEAARRELGGHAVAMIYKDGKVIYQKSMGEEFNPKTQAPVASCSKWLTAALVMTFVDEGKLSLDDPIGKYLPFFTKYNKGYITIRQCLAHLTGIESDAGRPLKAIFDRKKYKSLEEEVNDFAAKKEIASNPGLAFSYSGIGLNIAGRVLEVLTRRGFEQLMQERITRPLMMRNTSFSSFNAVNPSGGAVSTASDYMNFLAMILNKGVFNGKRILSEKAIADMQTAQTTPSMIRYAPKAAQGYNYGLGEWILATDENGKTTAVASPGLFGTWPMIDNCRGYACIFFTKGLLGEEKRDLYMDMKKSIDAQIASVCK</sequence>
<dbReference type="PANTHER" id="PTHR43283">
    <property type="entry name" value="BETA-LACTAMASE-RELATED"/>
    <property type="match status" value="1"/>
</dbReference>
<gene>
    <name evidence="2" type="ORF">SAMN05444410_12510</name>
</gene>
<comment type="caution">
    <text evidence="2">The sequence shown here is derived from an EMBL/GenBank/DDBJ whole genome shotgun (WGS) entry which is preliminary data.</text>
</comment>
<organism evidence="2 3">
    <name type="scientific">Hydrobacter penzbergensis</name>
    <dbReference type="NCBI Taxonomy" id="1235997"/>
    <lineage>
        <taxon>Bacteria</taxon>
        <taxon>Pseudomonadati</taxon>
        <taxon>Bacteroidota</taxon>
        <taxon>Chitinophagia</taxon>
        <taxon>Chitinophagales</taxon>
        <taxon>Chitinophagaceae</taxon>
        <taxon>Hydrobacter</taxon>
    </lineage>
</organism>
<dbReference type="SUPFAM" id="SSF56601">
    <property type="entry name" value="beta-lactamase/transpeptidase-like"/>
    <property type="match status" value="1"/>
</dbReference>
<reference evidence="2 3" key="1">
    <citation type="submission" date="2016-10" db="EMBL/GenBank/DDBJ databases">
        <authorList>
            <person name="Varghese N."/>
            <person name="Submissions S."/>
        </authorList>
    </citation>
    <scope>NUCLEOTIDE SEQUENCE [LARGE SCALE GENOMIC DNA]</scope>
    <source>
        <strain evidence="2 3">DSM 25353</strain>
    </source>
</reference>
<dbReference type="Pfam" id="PF00144">
    <property type="entry name" value="Beta-lactamase"/>
    <property type="match status" value="1"/>
</dbReference>
<feature type="domain" description="Beta-lactamase-related" evidence="1">
    <location>
        <begin position="59"/>
        <end position="339"/>
    </location>
</feature>
<evidence type="ECO:0000313" key="2">
    <source>
        <dbReference type="EMBL" id="SDX67722.1"/>
    </source>
</evidence>
<name>A0A8X8IG63_9BACT</name>
<dbReference type="Gene3D" id="3.40.710.10">
    <property type="entry name" value="DD-peptidase/beta-lactamase superfamily"/>
    <property type="match status" value="1"/>
</dbReference>
<protein>
    <submittedName>
        <fullName evidence="2">CubicO group peptidase, beta-lactamase class C family</fullName>
    </submittedName>
</protein>
<evidence type="ECO:0000259" key="1">
    <source>
        <dbReference type="Pfam" id="PF00144"/>
    </source>
</evidence>
<evidence type="ECO:0000313" key="3">
    <source>
        <dbReference type="Proteomes" id="UP000198711"/>
    </source>
</evidence>
<dbReference type="InterPro" id="IPR001466">
    <property type="entry name" value="Beta-lactam-related"/>
</dbReference>
<accession>A0A8X8IG63</accession>
<dbReference type="PANTHER" id="PTHR43283:SF3">
    <property type="entry name" value="BETA-LACTAMASE FAMILY PROTEIN (AFU_ORTHOLOGUE AFUA_5G07500)"/>
    <property type="match status" value="1"/>
</dbReference>
<proteinExistence type="predicted"/>
<dbReference type="AlphaFoldDB" id="A0A8X8IG63"/>
<dbReference type="EMBL" id="FNNO01000025">
    <property type="protein sequence ID" value="SDX67722.1"/>
    <property type="molecule type" value="Genomic_DNA"/>
</dbReference>
<dbReference type="InterPro" id="IPR050789">
    <property type="entry name" value="Diverse_Enzym_Activities"/>
</dbReference>
<dbReference type="InterPro" id="IPR012338">
    <property type="entry name" value="Beta-lactam/transpept-like"/>
</dbReference>
<dbReference type="Proteomes" id="UP000198711">
    <property type="component" value="Unassembled WGS sequence"/>
</dbReference>
<keyword evidence="3" id="KW-1185">Reference proteome</keyword>